<accession>A0A1F8F9L6</accession>
<dbReference type="EMBL" id="MGJO01000010">
    <property type="protein sequence ID" value="OGN09871.1"/>
    <property type="molecule type" value="Genomic_DNA"/>
</dbReference>
<comment type="caution">
    <text evidence="1">The sequence shown here is derived from an EMBL/GenBank/DDBJ whole genome shotgun (WGS) entry which is preliminary data.</text>
</comment>
<organism evidence="1 2">
    <name type="scientific">Candidatus Yanofskybacteria bacterium RIFCSPHIGHO2_02_FULL_39_10</name>
    <dbReference type="NCBI Taxonomy" id="1802674"/>
    <lineage>
        <taxon>Bacteria</taxon>
        <taxon>Candidatus Yanofskyibacteriota</taxon>
    </lineage>
</organism>
<protein>
    <submittedName>
        <fullName evidence="1">Uncharacterized protein</fullName>
    </submittedName>
</protein>
<gene>
    <name evidence="1" type="ORF">A3C61_00350</name>
</gene>
<reference evidence="1 2" key="1">
    <citation type="journal article" date="2016" name="Nat. Commun.">
        <title>Thousands of microbial genomes shed light on interconnected biogeochemical processes in an aquifer system.</title>
        <authorList>
            <person name="Anantharaman K."/>
            <person name="Brown C.T."/>
            <person name="Hug L.A."/>
            <person name="Sharon I."/>
            <person name="Castelle C.J."/>
            <person name="Probst A.J."/>
            <person name="Thomas B.C."/>
            <person name="Singh A."/>
            <person name="Wilkins M.J."/>
            <person name="Karaoz U."/>
            <person name="Brodie E.L."/>
            <person name="Williams K.H."/>
            <person name="Hubbard S.S."/>
            <person name="Banfield J.F."/>
        </authorList>
    </citation>
    <scope>NUCLEOTIDE SEQUENCE [LARGE SCALE GENOMIC DNA]</scope>
</reference>
<evidence type="ECO:0000313" key="1">
    <source>
        <dbReference type="EMBL" id="OGN09871.1"/>
    </source>
</evidence>
<dbReference type="Proteomes" id="UP000178908">
    <property type="component" value="Unassembled WGS sequence"/>
</dbReference>
<evidence type="ECO:0000313" key="2">
    <source>
        <dbReference type="Proteomes" id="UP000178908"/>
    </source>
</evidence>
<proteinExistence type="predicted"/>
<name>A0A1F8F9L6_9BACT</name>
<sequence length="73" mass="8092">MLLLLKANRSADHLQASGQGVPSLSRDERAEAEQYFSLGNSACLMIDLFLIMQTKNPVLAGFNHTLKLLTYLI</sequence>
<dbReference type="AlphaFoldDB" id="A0A1F8F9L6"/>